<reference evidence="2" key="1">
    <citation type="submission" date="2008-04" db="EMBL/GenBank/DDBJ databases">
        <title>Draft genome sequence of Providencia stuartii (ATCC 25827).</title>
        <authorList>
            <person name="Sudarsanam P."/>
            <person name="Ley R."/>
            <person name="Guruge J."/>
            <person name="Turnbaugh P.J."/>
            <person name="Mahowald M."/>
            <person name="Liep D."/>
            <person name="Gordon J."/>
        </authorList>
    </citation>
    <scope>NUCLEOTIDE SEQUENCE [LARGE SCALE GENOMIC DNA]</scope>
    <source>
        <strain evidence="2">ATCC 25827</strain>
    </source>
</reference>
<organism evidence="1 2">
    <name type="scientific">Providencia stuartii ATCC 25827</name>
    <dbReference type="NCBI Taxonomy" id="471874"/>
    <lineage>
        <taxon>Bacteria</taxon>
        <taxon>Pseudomonadati</taxon>
        <taxon>Pseudomonadota</taxon>
        <taxon>Gammaproteobacteria</taxon>
        <taxon>Enterobacterales</taxon>
        <taxon>Morganellaceae</taxon>
        <taxon>Providencia</taxon>
    </lineage>
</organism>
<reference evidence="2" key="2">
    <citation type="submission" date="2008-04" db="EMBL/GenBank/DDBJ databases">
        <title>Draft genome sequence of Providencia stuartii(ATCC 25827).</title>
        <authorList>
            <person name="Sudarsanam P."/>
            <person name="Ley R."/>
            <person name="Guruge J."/>
            <person name="Turnbaugh P.J."/>
            <person name="Mahowald M."/>
            <person name="Liep D."/>
            <person name="Gordon J."/>
        </authorList>
    </citation>
    <scope>NUCLEOTIDE SEQUENCE [LARGE SCALE GENOMIC DNA]</scope>
    <source>
        <strain evidence="2">ATCC 25827</strain>
    </source>
</reference>
<accession>A0AA86YM04</accession>
<sequence length="142" mass="16683">MMQKLIIQVGVLVSLAVISNGYASNLELSPESKNFYESCLNMSEDLVFNGSYQYLCEFKGQKIALIYTTYKANLYRQERLKNQLPKNNVEYQTENVEVIYKWLPPNKLRLTITYDNGIEQYIYYFIENKDSTIVFHEINTGY</sequence>
<protein>
    <submittedName>
        <fullName evidence="1">Uncharacterized protein</fullName>
    </submittedName>
</protein>
<dbReference type="Proteomes" id="UP000004506">
    <property type="component" value="Unassembled WGS sequence"/>
</dbReference>
<comment type="caution">
    <text evidence="1">The sequence shown here is derived from an EMBL/GenBank/DDBJ whole genome shotgun (WGS) entry which is preliminary data.</text>
</comment>
<dbReference type="RefSeq" id="WP_004920005.1">
    <property type="nucleotide sequence ID" value="NZ_DS607663.1"/>
</dbReference>
<reference evidence="1 2" key="3">
    <citation type="submission" date="2008-05" db="EMBL/GenBank/DDBJ databases">
        <authorList>
            <person name="Fulton L."/>
            <person name="Clifton S."/>
            <person name="Fulton B."/>
            <person name="Xu J."/>
            <person name="Minx P."/>
            <person name="Pepin K.H."/>
            <person name="Johnson M."/>
            <person name="Thiruvilangam P."/>
            <person name="Bhonagiri V."/>
            <person name="Nash W.E."/>
            <person name="Mardis E.R."/>
            <person name="Wilson R.K."/>
        </authorList>
    </citation>
    <scope>NUCLEOTIDE SEQUENCE [LARGE SCALE GENOMIC DNA]</scope>
    <source>
        <strain evidence="1 2">ATCC 25827</strain>
    </source>
</reference>
<gene>
    <name evidence="1" type="ORF">PROSTU_02669</name>
</gene>
<dbReference type="AlphaFoldDB" id="A0AA86YM04"/>
<evidence type="ECO:0000313" key="2">
    <source>
        <dbReference type="Proteomes" id="UP000004506"/>
    </source>
</evidence>
<evidence type="ECO:0000313" key="1">
    <source>
        <dbReference type="EMBL" id="EDU59480.1"/>
    </source>
</evidence>
<proteinExistence type="predicted"/>
<dbReference type="EMBL" id="ABJD02000101">
    <property type="protein sequence ID" value="EDU59480.1"/>
    <property type="molecule type" value="Genomic_DNA"/>
</dbReference>
<name>A0AA86YM04_PROST</name>